<dbReference type="EMBL" id="FNXT01000322">
    <property type="protein sequence ID" value="SZX63477.1"/>
    <property type="molecule type" value="Genomic_DNA"/>
</dbReference>
<dbReference type="AlphaFoldDB" id="A0A383VD28"/>
<dbReference type="GO" id="GO:0006888">
    <property type="term" value="P:endoplasmic reticulum to Golgi vesicle-mediated transport"/>
    <property type="evidence" value="ECO:0007669"/>
    <property type="project" value="InterPro"/>
</dbReference>
<dbReference type="STRING" id="3088.A0A383VD28"/>
<dbReference type="PANTHER" id="PTHR13520">
    <property type="entry name" value="RAD50-INTERACTING PROTEIN 1 RINT-1"/>
    <property type="match status" value="1"/>
</dbReference>
<protein>
    <submittedName>
        <fullName evidence="2">Uncharacterized protein</fullName>
    </submittedName>
</protein>
<organism evidence="2 3">
    <name type="scientific">Tetradesmus obliquus</name>
    <name type="common">Green alga</name>
    <name type="synonym">Acutodesmus obliquus</name>
    <dbReference type="NCBI Taxonomy" id="3088"/>
    <lineage>
        <taxon>Eukaryota</taxon>
        <taxon>Viridiplantae</taxon>
        <taxon>Chlorophyta</taxon>
        <taxon>core chlorophytes</taxon>
        <taxon>Chlorophyceae</taxon>
        <taxon>CS clade</taxon>
        <taxon>Sphaeropleales</taxon>
        <taxon>Scenedesmaceae</taxon>
        <taxon>Tetradesmus</taxon>
    </lineage>
</organism>
<evidence type="ECO:0000313" key="2">
    <source>
        <dbReference type="EMBL" id="SZX63477.1"/>
    </source>
</evidence>
<feature type="region of interest" description="Disordered" evidence="1">
    <location>
        <begin position="565"/>
        <end position="635"/>
    </location>
</feature>
<proteinExistence type="predicted"/>
<reference evidence="2 3" key="1">
    <citation type="submission" date="2016-10" db="EMBL/GenBank/DDBJ databases">
        <authorList>
            <person name="Cai Z."/>
        </authorList>
    </citation>
    <scope>NUCLEOTIDE SEQUENCE [LARGE SCALE GENOMIC DNA]</scope>
</reference>
<dbReference type="GO" id="GO:0070939">
    <property type="term" value="C:Dsl1/NZR complex"/>
    <property type="evidence" value="ECO:0007669"/>
    <property type="project" value="InterPro"/>
</dbReference>
<dbReference type="InterPro" id="IPR007528">
    <property type="entry name" value="RINT1_Tip20"/>
</dbReference>
<feature type="compositionally biased region" description="Low complexity" evidence="1">
    <location>
        <begin position="180"/>
        <end position="200"/>
    </location>
</feature>
<dbReference type="Proteomes" id="UP000256970">
    <property type="component" value="Unassembled WGS sequence"/>
</dbReference>
<dbReference type="GO" id="GO:0060628">
    <property type="term" value="P:regulation of ER to Golgi vesicle-mediated transport"/>
    <property type="evidence" value="ECO:0007669"/>
    <property type="project" value="TreeGrafter"/>
</dbReference>
<dbReference type="PANTHER" id="PTHR13520:SF0">
    <property type="entry name" value="RAD50-INTERACTING PROTEIN 1"/>
    <property type="match status" value="1"/>
</dbReference>
<keyword evidence="3" id="KW-1185">Reference proteome</keyword>
<name>A0A383VD28_TETOB</name>
<accession>A0A383VD28</accession>
<gene>
    <name evidence="2" type="ORF">BQ4739_LOCUS4017</name>
</gene>
<feature type="compositionally biased region" description="Low complexity" evidence="1">
    <location>
        <begin position="599"/>
        <end position="635"/>
    </location>
</feature>
<evidence type="ECO:0000313" key="3">
    <source>
        <dbReference type="Proteomes" id="UP000256970"/>
    </source>
</evidence>
<sequence>MSAAERRAAISEQIQQYQHHQQHLLHEIQATLHNATQGGQQGFHRAVHTGSVEEQIGTLTLLSKTREYVARLKAAAEAVKQLERQVHPASHLQDQAVVEPLVELSFAAAQGYASCKAELAGLAASSFSQDAAPQQLRCMEQQLVQRLQAAHDVVHSALSSQIHRCLTQCGWPPPVVPPKAGSAGTAPAAAAGTSGSSSSGELFSPAQAAETNQLQRLMLALTRLQLVSQQEQIAAAVQSGGGGDAPLLWAAAELAAPLNAQLAELFGASKRGSPGDVNNPDLLLGTVHRLALENGRRIDFLQAVVQALELHGAYHIGVEFTRALRDGVKQLLRTYKLPEVAAAGTRELWLAWIDALIAFEGSLGRSGLLGCYWEVADARDLPVLLLRGSTLSVFGEDPAWLDAWLEAEAAAAAKQDAWLEAEAAAAAKQVEAILYSEAGWGPGQTLLLEDGRPAWHADLWPPKAAEELVSLVESLLDKLRFIPQPEAQERYLAGAVGAVLQQAHGRISRMLHQADLFKDFTSETSLLRVCMCVCFCHYVEQQLQELHDDAQVMVTRILDSQQQQQQYQENNIQHAGQDQQQQHALPNGNDHRLNNSSWQAAGQQQQQPNGPMAAPVAAAAAAPGGSGQQQEGEQLSQAAAAKLRVLAKPIGEFSTCRREWVLKLGKAAALGFMQHAAGYTSRGALFKASSESLPALAAEGQLWSSGVVSGDLQPGLAWLAGLLEKMSGHLDKGCFRQAWSAAAAAINRELFNNVACEALFSDAGALQLMIDAHALVSVFGRYTPRPQAHFRELRDAVALLNLQQQQADFVKQAVAAASRAPNAAEVLKSVGVYHLDPELADTVMSLRMYKP</sequence>
<dbReference type="Pfam" id="PF04437">
    <property type="entry name" value="RINT1_TIP1"/>
    <property type="match status" value="1"/>
</dbReference>
<dbReference type="GO" id="GO:0006890">
    <property type="term" value="P:retrograde vesicle-mediated transport, Golgi to endoplasmic reticulum"/>
    <property type="evidence" value="ECO:0007669"/>
    <property type="project" value="InterPro"/>
</dbReference>
<feature type="region of interest" description="Disordered" evidence="1">
    <location>
        <begin position="178"/>
        <end position="203"/>
    </location>
</feature>
<evidence type="ECO:0000256" key="1">
    <source>
        <dbReference type="SAM" id="MobiDB-lite"/>
    </source>
</evidence>
<feature type="compositionally biased region" description="Low complexity" evidence="1">
    <location>
        <begin position="565"/>
        <end position="584"/>
    </location>
</feature>